<evidence type="ECO:0000313" key="3">
    <source>
        <dbReference type="Proteomes" id="UP000000763"/>
    </source>
</evidence>
<evidence type="ECO:0000313" key="2">
    <source>
        <dbReference type="EMBL" id="BAD28751.1"/>
    </source>
</evidence>
<accession>Q6ERG9</accession>
<feature type="transmembrane region" description="Helical" evidence="1">
    <location>
        <begin position="12"/>
        <end position="33"/>
    </location>
</feature>
<gene>
    <name evidence="2" type="primary">OJ1253_E02.41</name>
</gene>
<name>Q6ERG9_ORYSJ</name>
<keyword evidence="1" id="KW-1133">Transmembrane helix</keyword>
<organism evidence="2 3">
    <name type="scientific">Oryza sativa subsp. japonica</name>
    <name type="common">Rice</name>
    <dbReference type="NCBI Taxonomy" id="39947"/>
    <lineage>
        <taxon>Eukaryota</taxon>
        <taxon>Viridiplantae</taxon>
        <taxon>Streptophyta</taxon>
        <taxon>Embryophyta</taxon>
        <taxon>Tracheophyta</taxon>
        <taxon>Spermatophyta</taxon>
        <taxon>Magnoliopsida</taxon>
        <taxon>Liliopsida</taxon>
        <taxon>Poales</taxon>
        <taxon>Poaceae</taxon>
        <taxon>BOP clade</taxon>
        <taxon>Oryzoideae</taxon>
        <taxon>Oryzeae</taxon>
        <taxon>Oryzinae</taxon>
        <taxon>Oryza</taxon>
        <taxon>Oryza sativa</taxon>
    </lineage>
</organism>
<keyword evidence="1" id="KW-0812">Transmembrane</keyword>
<reference evidence="3" key="1">
    <citation type="journal article" date="2005" name="Nature">
        <title>The map-based sequence of the rice genome.</title>
        <authorList>
            <consortium name="International rice genome sequencing project (IRGSP)"/>
            <person name="Matsumoto T."/>
            <person name="Wu J."/>
            <person name="Kanamori H."/>
            <person name="Katayose Y."/>
            <person name="Fujisawa M."/>
            <person name="Namiki N."/>
            <person name="Mizuno H."/>
            <person name="Yamamoto K."/>
            <person name="Antonio B.A."/>
            <person name="Baba T."/>
            <person name="Sakata K."/>
            <person name="Nagamura Y."/>
            <person name="Aoki H."/>
            <person name="Arikawa K."/>
            <person name="Arita K."/>
            <person name="Bito T."/>
            <person name="Chiden Y."/>
            <person name="Fujitsuka N."/>
            <person name="Fukunaka R."/>
            <person name="Hamada M."/>
            <person name="Harada C."/>
            <person name="Hayashi A."/>
            <person name="Hijishita S."/>
            <person name="Honda M."/>
            <person name="Hosokawa S."/>
            <person name="Ichikawa Y."/>
            <person name="Idonuma A."/>
            <person name="Iijima M."/>
            <person name="Ikeda M."/>
            <person name="Ikeno M."/>
            <person name="Ito K."/>
            <person name="Ito S."/>
            <person name="Ito T."/>
            <person name="Ito Y."/>
            <person name="Ito Y."/>
            <person name="Iwabuchi A."/>
            <person name="Kamiya K."/>
            <person name="Karasawa W."/>
            <person name="Kurita K."/>
            <person name="Katagiri S."/>
            <person name="Kikuta A."/>
            <person name="Kobayashi H."/>
            <person name="Kobayashi N."/>
            <person name="Machita K."/>
            <person name="Maehara T."/>
            <person name="Masukawa M."/>
            <person name="Mizubayashi T."/>
            <person name="Mukai Y."/>
            <person name="Nagasaki H."/>
            <person name="Nagata Y."/>
            <person name="Naito S."/>
            <person name="Nakashima M."/>
            <person name="Nakama Y."/>
            <person name="Nakamichi Y."/>
            <person name="Nakamura M."/>
            <person name="Meguro A."/>
            <person name="Negishi M."/>
            <person name="Ohta I."/>
            <person name="Ohta T."/>
            <person name="Okamoto M."/>
            <person name="Ono N."/>
            <person name="Saji S."/>
            <person name="Sakaguchi M."/>
            <person name="Sakai K."/>
            <person name="Shibata M."/>
            <person name="Shimokawa T."/>
            <person name="Song J."/>
            <person name="Takazaki Y."/>
            <person name="Terasawa K."/>
            <person name="Tsugane M."/>
            <person name="Tsuji K."/>
            <person name="Ueda S."/>
            <person name="Waki K."/>
            <person name="Yamagata H."/>
            <person name="Yamamoto M."/>
            <person name="Yamamoto S."/>
            <person name="Yamane H."/>
            <person name="Yoshiki S."/>
            <person name="Yoshihara R."/>
            <person name="Yukawa K."/>
            <person name="Zhong H."/>
            <person name="Yano M."/>
            <person name="Yuan Q."/>
            <person name="Ouyang S."/>
            <person name="Liu J."/>
            <person name="Jones K.M."/>
            <person name="Gansberger K."/>
            <person name="Moffat K."/>
            <person name="Hill J."/>
            <person name="Bera J."/>
            <person name="Fadrosh D."/>
            <person name="Jin S."/>
            <person name="Johri S."/>
            <person name="Kim M."/>
            <person name="Overton L."/>
            <person name="Reardon M."/>
            <person name="Tsitrin T."/>
            <person name="Vuong H."/>
            <person name="Weaver B."/>
            <person name="Ciecko A."/>
            <person name="Tallon L."/>
            <person name="Jackson J."/>
            <person name="Pai G."/>
            <person name="Aken S.V."/>
            <person name="Utterback T."/>
            <person name="Reidmuller S."/>
            <person name="Feldblyum T."/>
            <person name="Hsiao J."/>
            <person name="Zismann V."/>
            <person name="Iobst S."/>
            <person name="de Vazeille A.R."/>
            <person name="Buell C.R."/>
            <person name="Ying K."/>
            <person name="Li Y."/>
            <person name="Lu T."/>
            <person name="Huang Y."/>
            <person name="Zhao Q."/>
            <person name="Feng Q."/>
            <person name="Zhang L."/>
            <person name="Zhu J."/>
            <person name="Weng Q."/>
            <person name="Mu J."/>
            <person name="Lu Y."/>
            <person name="Fan D."/>
            <person name="Liu Y."/>
            <person name="Guan J."/>
            <person name="Zhang Y."/>
            <person name="Yu S."/>
            <person name="Liu X."/>
            <person name="Zhang Y."/>
            <person name="Hong G."/>
            <person name="Han B."/>
            <person name="Choisne N."/>
            <person name="Demange N."/>
            <person name="Orjeda G."/>
            <person name="Samain S."/>
            <person name="Cattolico L."/>
            <person name="Pelletier E."/>
            <person name="Couloux A."/>
            <person name="Segurens B."/>
            <person name="Wincker P."/>
            <person name="D'Hont A."/>
            <person name="Scarpelli C."/>
            <person name="Weissenbach J."/>
            <person name="Salanoubat M."/>
            <person name="Quetier F."/>
            <person name="Yu Y."/>
            <person name="Kim H.R."/>
            <person name="Rambo T."/>
            <person name="Currie J."/>
            <person name="Collura K."/>
            <person name="Luo M."/>
            <person name="Yang T."/>
            <person name="Ammiraju J.S.S."/>
            <person name="Engler F."/>
            <person name="Soderlund C."/>
            <person name="Wing R.A."/>
            <person name="Palmer L.E."/>
            <person name="de la Bastide M."/>
            <person name="Spiegel L."/>
            <person name="Nascimento L."/>
            <person name="Zutavern T."/>
            <person name="O'Shaughnessy A."/>
            <person name="Dike S."/>
            <person name="Dedhia N."/>
            <person name="Preston R."/>
            <person name="Balija V."/>
            <person name="McCombie W.R."/>
            <person name="Chow T."/>
            <person name="Chen H."/>
            <person name="Chung M."/>
            <person name="Chen C."/>
            <person name="Shaw J."/>
            <person name="Wu H."/>
            <person name="Hsiao K."/>
            <person name="Chao Y."/>
            <person name="Chu M."/>
            <person name="Cheng C."/>
            <person name="Hour A."/>
            <person name="Lee P."/>
            <person name="Lin S."/>
            <person name="Lin Y."/>
            <person name="Liou J."/>
            <person name="Liu S."/>
            <person name="Hsing Y."/>
            <person name="Raghuvanshi S."/>
            <person name="Mohanty A."/>
            <person name="Bharti A.K."/>
            <person name="Gaur A."/>
            <person name="Gupta V."/>
            <person name="Kumar D."/>
            <person name="Ravi V."/>
            <person name="Vij S."/>
            <person name="Kapur A."/>
            <person name="Khurana P."/>
            <person name="Khurana P."/>
            <person name="Khurana J.P."/>
            <person name="Tyagi A.K."/>
            <person name="Gaikwad K."/>
            <person name="Singh A."/>
            <person name="Dalal V."/>
            <person name="Srivastava S."/>
            <person name="Dixit A."/>
            <person name="Pal A.K."/>
            <person name="Ghazi I.A."/>
            <person name="Yadav M."/>
            <person name="Pandit A."/>
            <person name="Bhargava A."/>
            <person name="Sureshbabu K."/>
            <person name="Batra K."/>
            <person name="Sharma T.R."/>
            <person name="Mohapatra T."/>
            <person name="Singh N.K."/>
            <person name="Messing J."/>
            <person name="Nelson A.B."/>
            <person name="Fuks G."/>
            <person name="Kavchok S."/>
            <person name="Keizer G."/>
            <person name="Linton E."/>
            <person name="Llaca V."/>
            <person name="Song R."/>
            <person name="Tanyolac B."/>
            <person name="Young S."/>
            <person name="Ho-Il K."/>
            <person name="Hahn J.H."/>
            <person name="Sangsakoo G."/>
            <person name="Vanavichit A."/>
            <person name="de Mattos Luiz.A.T."/>
            <person name="Zimmer P.D."/>
            <person name="Malone G."/>
            <person name="Dellagostin O."/>
            <person name="de Oliveira A.C."/>
            <person name="Bevan M."/>
            <person name="Bancroft I."/>
            <person name="Minx P."/>
            <person name="Cordum H."/>
            <person name="Wilson R."/>
            <person name="Cheng Z."/>
            <person name="Jin W."/>
            <person name="Jiang J."/>
            <person name="Leong S.A."/>
            <person name="Iwama H."/>
            <person name="Gojobori T."/>
            <person name="Itoh T."/>
            <person name="Niimura Y."/>
            <person name="Fujii Y."/>
            <person name="Habara T."/>
            <person name="Sakai H."/>
            <person name="Sato Y."/>
            <person name="Wilson G."/>
            <person name="Kumar K."/>
            <person name="McCouch S."/>
            <person name="Juretic N."/>
            <person name="Hoen D."/>
            <person name="Wright S."/>
            <person name="Bruskiewich R."/>
            <person name="Bureau T."/>
            <person name="Miyao A."/>
            <person name="Hirochika H."/>
            <person name="Nishikawa T."/>
            <person name="Kadowaki K."/>
            <person name="Sugiura M."/>
            <person name="Burr B."/>
            <person name="Sasaki T."/>
        </authorList>
    </citation>
    <scope>NUCLEOTIDE SEQUENCE [LARGE SCALE GENOMIC DNA]</scope>
    <source>
        <strain evidence="3">cv. Nipponbare</strain>
    </source>
</reference>
<reference evidence="3" key="2">
    <citation type="journal article" date="2008" name="Nucleic Acids Res.">
        <title>The rice annotation project database (RAP-DB): 2008 update.</title>
        <authorList>
            <consortium name="The rice annotation project (RAP)"/>
        </authorList>
    </citation>
    <scope>GENOME REANNOTATION</scope>
    <source>
        <strain evidence="3">cv. Nipponbare</strain>
    </source>
</reference>
<dbReference type="AlphaFoldDB" id="Q6ERG9"/>
<evidence type="ECO:0000256" key="1">
    <source>
        <dbReference type="SAM" id="Phobius"/>
    </source>
</evidence>
<keyword evidence="1" id="KW-0472">Membrane</keyword>
<dbReference type="Proteomes" id="UP000000763">
    <property type="component" value="Chromosome 9"/>
</dbReference>
<sequence length="112" mass="12600">MNTRLWCSVDVATTTIVWMDATLLVGLVAPGWWRGWKRRSASSSRQREREVRGRAASAAASLHAEATERRIWKLGSMMTRPPMWRQRIGEDVDRASVSLHGSRRAPPTTNAA</sequence>
<proteinExistence type="predicted"/>
<protein>
    <submittedName>
        <fullName evidence="2">Uncharacterized protein</fullName>
    </submittedName>
</protein>
<dbReference type="EMBL" id="AP005566">
    <property type="protein sequence ID" value="BAD28751.1"/>
    <property type="molecule type" value="Genomic_DNA"/>
</dbReference>